<dbReference type="InterPro" id="IPR036291">
    <property type="entry name" value="NAD(P)-bd_dom_sf"/>
</dbReference>
<reference evidence="3 4" key="1">
    <citation type="submission" date="2020-03" db="EMBL/GenBank/DDBJ databases">
        <authorList>
            <person name="Kim M.K."/>
        </authorList>
    </citation>
    <scope>NUCLEOTIDE SEQUENCE [LARGE SCALE GENOMIC DNA]</scope>
    <source>
        <strain evidence="3 4">BT328</strain>
    </source>
</reference>
<protein>
    <submittedName>
        <fullName evidence="3">SDR family oxidoreductase</fullName>
    </submittedName>
</protein>
<dbReference type="Proteomes" id="UP000501802">
    <property type="component" value="Chromosome"/>
</dbReference>
<evidence type="ECO:0000256" key="2">
    <source>
        <dbReference type="RuleBase" id="RU000363"/>
    </source>
</evidence>
<dbReference type="EMBL" id="CP050063">
    <property type="protein sequence ID" value="QIP14882.1"/>
    <property type="molecule type" value="Genomic_DNA"/>
</dbReference>
<dbReference type="PRINTS" id="PR00080">
    <property type="entry name" value="SDRFAMILY"/>
</dbReference>
<gene>
    <name evidence="3" type="ORF">G8759_20790</name>
</gene>
<dbReference type="PRINTS" id="PR00081">
    <property type="entry name" value="GDHRDH"/>
</dbReference>
<dbReference type="InterPro" id="IPR050259">
    <property type="entry name" value="SDR"/>
</dbReference>
<dbReference type="PANTHER" id="PTHR42879">
    <property type="entry name" value="3-OXOACYL-(ACYL-CARRIER-PROTEIN) REDUCTASE"/>
    <property type="match status" value="1"/>
</dbReference>
<dbReference type="Gene3D" id="3.40.50.720">
    <property type="entry name" value="NAD(P)-binding Rossmann-like Domain"/>
    <property type="match status" value="1"/>
</dbReference>
<evidence type="ECO:0000256" key="1">
    <source>
        <dbReference type="ARBA" id="ARBA00006484"/>
    </source>
</evidence>
<organism evidence="3 4">
    <name type="scientific">Spirosoma aureum</name>
    <dbReference type="NCBI Taxonomy" id="2692134"/>
    <lineage>
        <taxon>Bacteria</taxon>
        <taxon>Pseudomonadati</taxon>
        <taxon>Bacteroidota</taxon>
        <taxon>Cytophagia</taxon>
        <taxon>Cytophagales</taxon>
        <taxon>Cytophagaceae</taxon>
        <taxon>Spirosoma</taxon>
    </lineage>
</organism>
<name>A0A6G9AQW5_9BACT</name>
<evidence type="ECO:0000313" key="3">
    <source>
        <dbReference type="EMBL" id="QIP14882.1"/>
    </source>
</evidence>
<dbReference type="FunFam" id="3.40.50.720:FF:000084">
    <property type="entry name" value="Short-chain dehydrogenase reductase"/>
    <property type="match status" value="1"/>
</dbReference>
<keyword evidence="4" id="KW-1185">Reference proteome</keyword>
<dbReference type="Pfam" id="PF00106">
    <property type="entry name" value="adh_short"/>
    <property type="match status" value="1"/>
</dbReference>
<dbReference type="AlphaFoldDB" id="A0A6G9AQW5"/>
<evidence type="ECO:0000313" key="4">
    <source>
        <dbReference type="Proteomes" id="UP000501802"/>
    </source>
</evidence>
<dbReference type="KEGG" id="spib:G8759_20790"/>
<accession>A0A6G9AQW5</accession>
<sequence>MDLQLNNKIALVTGSTAGIGLATARKLLEEGAHVIITGRTEDRIQSIIQQLKGQLPDANVRGVAVDFSQKTAIDNLLKEVPEVDILVNNAGIFEPKAFVDIPDEDWFRFFEVNVMSGIRLARQYFPAMLSKGWGRILFISSESALQIPEEMIHYGMTKTAQLAVARGLAELTKGTAVTVNSVLPGPTASEGVQDFVADMARHQNKDRDQVEREFFQTARPTSLLQRFSTTDEVANMIVYLSSPLASATNGSAIRVDGGTVKAIV</sequence>
<dbReference type="RefSeq" id="WP_167211836.1">
    <property type="nucleotide sequence ID" value="NZ_CP050063.1"/>
</dbReference>
<dbReference type="SUPFAM" id="SSF51735">
    <property type="entry name" value="NAD(P)-binding Rossmann-fold domains"/>
    <property type="match status" value="1"/>
</dbReference>
<proteinExistence type="inferred from homology"/>
<dbReference type="InterPro" id="IPR002347">
    <property type="entry name" value="SDR_fam"/>
</dbReference>
<comment type="similarity">
    <text evidence="1 2">Belongs to the short-chain dehydrogenases/reductases (SDR) family.</text>
</comment>
<dbReference type="CDD" id="cd05233">
    <property type="entry name" value="SDR_c"/>
    <property type="match status" value="1"/>
</dbReference>